<keyword evidence="2" id="KW-1185">Reference proteome</keyword>
<dbReference type="Proteomes" id="UP001597120">
    <property type="component" value="Unassembled WGS sequence"/>
</dbReference>
<name>A0ABW3DFH3_9BACL</name>
<gene>
    <name evidence="1" type="ORF">ACFQ03_24125</name>
</gene>
<evidence type="ECO:0000313" key="2">
    <source>
        <dbReference type="Proteomes" id="UP001597120"/>
    </source>
</evidence>
<accession>A0ABW3DFH3</accession>
<proteinExistence type="predicted"/>
<protein>
    <submittedName>
        <fullName evidence="1">Uncharacterized protein</fullName>
    </submittedName>
</protein>
<dbReference type="RefSeq" id="WP_379291504.1">
    <property type="nucleotide sequence ID" value="NZ_JBHTIU010000103.1"/>
</dbReference>
<reference evidence="2" key="1">
    <citation type="journal article" date="2019" name="Int. J. Syst. Evol. Microbiol.">
        <title>The Global Catalogue of Microorganisms (GCM) 10K type strain sequencing project: providing services to taxonomists for standard genome sequencing and annotation.</title>
        <authorList>
            <consortium name="The Broad Institute Genomics Platform"/>
            <consortium name="The Broad Institute Genome Sequencing Center for Infectious Disease"/>
            <person name="Wu L."/>
            <person name="Ma J."/>
        </authorList>
    </citation>
    <scope>NUCLEOTIDE SEQUENCE [LARGE SCALE GENOMIC DNA]</scope>
    <source>
        <strain evidence="2">CCUG 57263</strain>
    </source>
</reference>
<evidence type="ECO:0000313" key="1">
    <source>
        <dbReference type="EMBL" id="MFD0872212.1"/>
    </source>
</evidence>
<dbReference type="EMBL" id="JBHTIU010000103">
    <property type="protein sequence ID" value="MFD0872212.1"/>
    <property type="molecule type" value="Genomic_DNA"/>
</dbReference>
<sequence length="843" mass="94615">MMKEQMAHSTATEEQVWITVYQEGRPVDRLVAHPDSKPIRIAEGMQLTDSFGIHPALTERHYRTPLSIEATVMTDSTNIVLVYGKGQVILNWDRREDLLHIRHPVTGQAFNMPGLGSVPAGRWHQVEWVIAEDVMRFLVNGEERFALPGNYRGLQGPIGIRTGWRANLRVGMLAVKEHRPADFVSAADNGAAKSRTFALPGYRPAPHEHSLWACLLGAMHYYNRYIDESDWMGVSGLAFSPPRSVFDKDDENLRLLQAQARLLGIDIQPAETDHAADLLAEGVPLFAGFKGKRPYMAVTGCEGRSLIFECPERGGLAFYPDEQLQEGEAPRIYSVRQVEGTDRRHQMEAAFRLAAKAGEDNAHAYRKWLEAISDTADDPSRHAGIASEWRKAREQAVLYLHRSMEQAGPSLTELIKEGSRLYQTIAAALGEAERWFLDGASQRPSDSDWQTKAADSIRRAASLESSVSEIMRRLSEELGHQTMLEGLRYHGMSCMSPFNTYRGIVNYYGIACSDAWLQGITGRPLLFAMHERINVHDFCIPLPERRLVELFGNIGLDIGGVEGCARGEAYRSLLREAWDAARKAIDEGWACFGRAVDFPGGEYSIIRGYDRDGYYTSSWHGPSERTIPWTMYGLGQCPCEPCTARRVNFQDEGPVRTVCRCDECQRNQQRGAILSPQEEGEVRLYWTKPKPAPGDRTAVREALQLAVEFADPAGKWAQPGMVTGPDAFDVLIRALEKGQYDGWYLGLHANAWRELRHSGWRFLIEVKERLNDPALDAAFDAAIGYAAKLNEAFGQLNEMFPWMQPFGPIPDVERRYAAADLMRGAKQAEIGAVQAYRRLVELL</sequence>
<comment type="caution">
    <text evidence="1">The sequence shown here is derived from an EMBL/GenBank/DDBJ whole genome shotgun (WGS) entry which is preliminary data.</text>
</comment>
<organism evidence="1 2">
    <name type="scientific">Paenibacillus residui</name>
    <dbReference type="NCBI Taxonomy" id="629724"/>
    <lineage>
        <taxon>Bacteria</taxon>
        <taxon>Bacillati</taxon>
        <taxon>Bacillota</taxon>
        <taxon>Bacilli</taxon>
        <taxon>Bacillales</taxon>
        <taxon>Paenibacillaceae</taxon>
        <taxon>Paenibacillus</taxon>
    </lineage>
</organism>